<dbReference type="GO" id="GO:0009378">
    <property type="term" value="F:four-way junction helicase activity"/>
    <property type="evidence" value="ECO:0007669"/>
    <property type="project" value="TreeGrafter"/>
</dbReference>
<dbReference type="InterPro" id="IPR027417">
    <property type="entry name" value="P-loop_NTPase"/>
</dbReference>
<dbReference type="OrthoDB" id="10261556at2759"/>
<evidence type="ECO:0000313" key="7">
    <source>
        <dbReference type="Proteomes" id="UP000008063"/>
    </source>
</evidence>
<evidence type="ECO:0000256" key="4">
    <source>
        <dbReference type="ARBA" id="ARBA00034617"/>
    </source>
</evidence>
<dbReference type="GO" id="GO:0005737">
    <property type="term" value="C:cytoplasm"/>
    <property type="evidence" value="ECO:0007669"/>
    <property type="project" value="TreeGrafter"/>
</dbReference>
<keyword evidence="3" id="KW-0413">Isomerase</keyword>
<dbReference type="EMBL" id="GL945484">
    <property type="protein sequence ID" value="EGN96435.1"/>
    <property type="molecule type" value="Genomic_DNA"/>
</dbReference>
<dbReference type="PANTHER" id="PTHR13710">
    <property type="entry name" value="DNA HELICASE RECQ FAMILY MEMBER"/>
    <property type="match status" value="1"/>
</dbReference>
<reference evidence="7" key="1">
    <citation type="journal article" date="2011" name="Science">
        <title>The plant cell wall-decomposing machinery underlies the functional diversity of forest fungi.</title>
        <authorList>
            <person name="Eastwood D.C."/>
            <person name="Floudas D."/>
            <person name="Binder M."/>
            <person name="Majcherczyk A."/>
            <person name="Schneider P."/>
            <person name="Aerts A."/>
            <person name="Asiegbu F.O."/>
            <person name="Baker S.E."/>
            <person name="Barry K."/>
            <person name="Bendiksby M."/>
            <person name="Blumentritt M."/>
            <person name="Coutinho P.M."/>
            <person name="Cullen D."/>
            <person name="de Vries R.P."/>
            <person name="Gathman A."/>
            <person name="Goodell B."/>
            <person name="Henrissat B."/>
            <person name="Ihrmark K."/>
            <person name="Kauserud H."/>
            <person name="Kohler A."/>
            <person name="LaButti K."/>
            <person name="Lapidus A."/>
            <person name="Lavin J.L."/>
            <person name="Lee Y.-H."/>
            <person name="Lindquist E."/>
            <person name="Lilly W."/>
            <person name="Lucas S."/>
            <person name="Morin E."/>
            <person name="Murat C."/>
            <person name="Oguiza J.A."/>
            <person name="Park J."/>
            <person name="Pisabarro A.G."/>
            <person name="Riley R."/>
            <person name="Rosling A."/>
            <person name="Salamov A."/>
            <person name="Schmidt O."/>
            <person name="Schmutz J."/>
            <person name="Skrede I."/>
            <person name="Stenlid J."/>
            <person name="Wiebenga A."/>
            <person name="Xie X."/>
            <person name="Kuees U."/>
            <person name="Hibbett D.S."/>
            <person name="Hoffmeister D."/>
            <person name="Hoegberg N."/>
            <person name="Martin F."/>
            <person name="Grigoriev I.V."/>
            <person name="Watkinson S.C."/>
        </authorList>
    </citation>
    <scope>NUCLEOTIDE SEQUENCE [LARGE SCALE GENOMIC DNA]</scope>
    <source>
        <strain evidence="7">strain S7.3</strain>
    </source>
</reference>
<name>F8Q5G4_SERL3</name>
<accession>F8Q5G4</accession>
<evidence type="ECO:0000256" key="5">
    <source>
        <dbReference type="ARBA" id="ARBA00034808"/>
    </source>
</evidence>
<dbReference type="GO" id="GO:0043138">
    <property type="term" value="F:3'-5' DNA helicase activity"/>
    <property type="evidence" value="ECO:0007669"/>
    <property type="project" value="UniProtKB-EC"/>
</dbReference>
<comment type="catalytic activity">
    <reaction evidence="4">
        <text>Couples ATP hydrolysis with the unwinding of duplex DNA by translocating in the 3'-5' direction.</text>
        <dbReference type="EC" id="5.6.2.4"/>
    </reaction>
</comment>
<organism evidence="7">
    <name type="scientific">Serpula lacrymans var. lacrymans (strain S7.3)</name>
    <name type="common">Dry rot fungus</name>
    <dbReference type="NCBI Taxonomy" id="936435"/>
    <lineage>
        <taxon>Eukaryota</taxon>
        <taxon>Fungi</taxon>
        <taxon>Dikarya</taxon>
        <taxon>Basidiomycota</taxon>
        <taxon>Agaricomycotina</taxon>
        <taxon>Agaricomycetes</taxon>
        <taxon>Agaricomycetidae</taxon>
        <taxon>Boletales</taxon>
        <taxon>Coniophorineae</taxon>
        <taxon>Serpulaceae</taxon>
        <taxon>Serpula</taxon>
    </lineage>
</organism>
<gene>
    <name evidence="6" type="ORF">SERLA73DRAFT_58814</name>
</gene>
<evidence type="ECO:0000256" key="1">
    <source>
        <dbReference type="ARBA" id="ARBA00005446"/>
    </source>
</evidence>
<dbReference type="EC" id="5.6.2.4" evidence="5"/>
<dbReference type="GO" id="GO:0000724">
    <property type="term" value="P:double-strand break repair via homologous recombination"/>
    <property type="evidence" value="ECO:0007669"/>
    <property type="project" value="TreeGrafter"/>
</dbReference>
<keyword evidence="7" id="KW-1185">Reference proteome</keyword>
<evidence type="ECO:0000256" key="2">
    <source>
        <dbReference type="ARBA" id="ARBA00023125"/>
    </source>
</evidence>
<protein>
    <recommendedName>
        <fullName evidence="5">DNA 3'-5' helicase</fullName>
        <ecNumber evidence="5">5.6.2.4</ecNumber>
    </recommendedName>
</protein>
<dbReference type="GO" id="GO:0005694">
    <property type="term" value="C:chromosome"/>
    <property type="evidence" value="ECO:0007669"/>
    <property type="project" value="TreeGrafter"/>
</dbReference>
<dbReference type="Gene3D" id="3.40.50.300">
    <property type="entry name" value="P-loop containing nucleotide triphosphate hydrolases"/>
    <property type="match status" value="1"/>
</dbReference>
<dbReference type="HOGENOM" id="CLU_126713_0_0_1"/>
<dbReference type="Proteomes" id="UP000008063">
    <property type="component" value="Unassembled WGS sequence"/>
</dbReference>
<comment type="similarity">
    <text evidence="1">Belongs to the helicase family. RecQ subfamily.</text>
</comment>
<keyword evidence="2" id="KW-0238">DNA-binding</keyword>
<evidence type="ECO:0000313" key="6">
    <source>
        <dbReference type="EMBL" id="EGN96435.1"/>
    </source>
</evidence>
<proteinExistence type="inferred from homology"/>
<dbReference type="AlphaFoldDB" id="F8Q5G4"/>
<dbReference type="PANTHER" id="PTHR13710:SF105">
    <property type="entry name" value="ATP-DEPENDENT DNA HELICASE Q1"/>
    <property type="match status" value="1"/>
</dbReference>
<evidence type="ECO:0000256" key="3">
    <source>
        <dbReference type="ARBA" id="ARBA00023235"/>
    </source>
</evidence>
<dbReference type="GO" id="GO:0003677">
    <property type="term" value="F:DNA binding"/>
    <property type="evidence" value="ECO:0007669"/>
    <property type="project" value="UniProtKB-KW"/>
</dbReference>
<sequence length="179" mass="20649">MQAIRSMMYRAIIINPKQMMKAGGEFEKILQDPLFNSHLISVVFNKACCITKWGNFRPEYQELGCLWYILPSHIPFLVMLATLPPDTLKSVSRLLHLRSDKLITIHHSTDRPNIAIRVCKIQYPLHTYADLGFFIPDGWKPSNPPLIKFLIFFDNIQDVIGATIYLQSHLPSEVQNKIK</sequence>
<dbReference type="InParanoid" id="F8Q5G4"/>